<sequence>MSIVFNLFRRKRTNSSNKPVRGPGETIRKADLEYLKQWANDRAMIEAFVEPETLVNEMSVVLVDVTGDFTRRNIGGPKGIDVIAKELDVPIYDVEETGYPPRMRQKIERDRLLKKREEQRKRREKFERGET</sequence>
<feature type="coiled-coil region" evidence="1">
    <location>
        <begin position="102"/>
        <end position="129"/>
    </location>
</feature>
<dbReference type="HOGENOM" id="CLU_129731_1_0_11"/>
<evidence type="ECO:0000313" key="2">
    <source>
        <dbReference type="EMBL" id="EEG26539.1"/>
    </source>
</evidence>
<evidence type="ECO:0000313" key="3">
    <source>
        <dbReference type="Proteomes" id="UP000006247"/>
    </source>
</evidence>
<reference evidence="2 3" key="1">
    <citation type="submission" date="2009-01" db="EMBL/GenBank/DDBJ databases">
        <authorList>
            <person name="Fulton L."/>
            <person name="Clifton S."/>
            <person name="Chinwalla A.T."/>
            <person name="Mitreva M."/>
            <person name="Sodergren E."/>
            <person name="Weinstock G."/>
            <person name="Clifton S."/>
            <person name="Dooling D.J."/>
            <person name="Fulton B."/>
            <person name="Minx P."/>
            <person name="Pepin K.H."/>
            <person name="Johnson M."/>
            <person name="Bhonagiri V."/>
            <person name="Nash W.E."/>
            <person name="Mardis E.R."/>
            <person name="Wilson R.K."/>
        </authorList>
    </citation>
    <scope>NUCLEOTIDE SEQUENCE [LARGE SCALE GENOMIC DNA]</scope>
    <source>
        <strain evidence="2 3">ATCC 33806</strain>
    </source>
</reference>
<organism evidence="2 3">
    <name type="scientific">Corynebacterium matruchotii ATCC 33806</name>
    <dbReference type="NCBI Taxonomy" id="566549"/>
    <lineage>
        <taxon>Bacteria</taxon>
        <taxon>Bacillati</taxon>
        <taxon>Actinomycetota</taxon>
        <taxon>Actinomycetes</taxon>
        <taxon>Mycobacteriales</taxon>
        <taxon>Corynebacteriaceae</taxon>
        <taxon>Corynebacterium</taxon>
    </lineage>
</organism>
<gene>
    <name evidence="2" type="ORF">CORMATOL_01905</name>
</gene>
<dbReference type="AlphaFoldDB" id="C0E4I0"/>
<proteinExistence type="predicted"/>
<keyword evidence="1" id="KW-0175">Coiled coil</keyword>
<protein>
    <submittedName>
        <fullName evidence="2">Uncharacterized protein</fullName>
    </submittedName>
</protein>
<dbReference type="Proteomes" id="UP000006247">
    <property type="component" value="Unassembled WGS sequence"/>
</dbReference>
<evidence type="ECO:0000256" key="1">
    <source>
        <dbReference type="SAM" id="Coils"/>
    </source>
</evidence>
<name>C0E4I0_9CORY</name>
<accession>C0E4I0</accession>
<comment type="caution">
    <text evidence="2">The sequence shown here is derived from an EMBL/GenBank/DDBJ whole genome shotgun (WGS) entry which is preliminary data.</text>
</comment>
<dbReference type="EMBL" id="ACEB01000026">
    <property type="protein sequence ID" value="EEG26539.1"/>
    <property type="molecule type" value="Genomic_DNA"/>
</dbReference>